<accession>A0AC34FMS8</accession>
<organism evidence="1 2">
    <name type="scientific">Panagrolaimus sp. ES5</name>
    <dbReference type="NCBI Taxonomy" id="591445"/>
    <lineage>
        <taxon>Eukaryota</taxon>
        <taxon>Metazoa</taxon>
        <taxon>Ecdysozoa</taxon>
        <taxon>Nematoda</taxon>
        <taxon>Chromadorea</taxon>
        <taxon>Rhabditida</taxon>
        <taxon>Tylenchina</taxon>
        <taxon>Panagrolaimomorpha</taxon>
        <taxon>Panagrolaimoidea</taxon>
        <taxon>Panagrolaimidae</taxon>
        <taxon>Panagrolaimus</taxon>
    </lineage>
</organism>
<protein>
    <submittedName>
        <fullName evidence="2">Uncharacterized protein</fullName>
    </submittedName>
</protein>
<sequence>MQKLVASLIFATFIAFIDADIQSTAIQGYINCDGTPASFAKIELWDKDTFDPDDLMTNGTAGKAGNFYIQGKESEVSTIDPELRIYHKCGDENVKCFKVTIIEIPDEFITKGANPKSIYDAGNVNLRILPNKESKICN</sequence>
<reference evidence="2" key="1">
    <citation type="submission" date="2022-11" db="UniProtKB">
        <authorList>
            <consortium name="WormBaseParasite"/>
        </authorList>
    </citation>
    <scope>IDENTIFICATION</scope>
</reference>
<dbReference type="Proteomes" id="UP000887579">
    <property type="component" value="Unplaced"/>
</dbReference>
<name>A0AC34FMS8_9BILA</name>
<evidence type="ECO:0000313" key="1">
    <source>
        <dbReference type="Proteomes" id="UP000887579"/>
    </source>
</evidence>
<dbReference type="WBParaSite" id="ES5_v2.g18600.t1">
    <property type="protein sequence ID" value="ES5_v2.g18600.t1"/>
    <property type="gene ID" value="ES5_v2.g18600"/>
</dbReference>
<evidence type="ECO:0000313" key="2">
    <source>
        <dbReference type="WBParaSite" id="ES5_v2.g18600.t1"/>
    </source>
</evidence>
<proteinExistence type="predicted"/>